<dbReference type="PANTHER" id="PTHR30250:SF11">
    <property type="entry name" value="O-ANTIGEN TRANSPORTER-RELATED"/>
    <property type="match status" value="1"/>
</dbReference>
<keyword evidence="2" id="KW-1003">Cell membrane</keyword>
<dbReference type="eggNOG" id="COG2244">
    <property type="taxonomic scope" value="Bacteria"/>
</dbReference>
<feature type="transmembrane region" description="Helical" evidence="6">
    <location>
        <begin position="325"/>
        <end position="347"/>
    </location>
</feature>
<dbReference type="InterPro" id="IPR050833">
    <property type="entry name" value="Poly_Biosynth_Transport"/>
</dbReference>
<feature type="transmembrane region" description="Helical" evidence="6">
    <location>
        <begin position="115"/>
        <end position="132"/>
    </location>
</feature>
<dbReference type="GO" id="GO:0005886">
    <property type="term" value="C:plasma membrane"/>
    <property type="evidence" value="ECO:0007669"/>
    <property type="project" value="UniProtKB-SubCell"/>
</dbReference>
<reference evidence="7 8" key="1">
    <citation type="submission" date="2013-03" db="EMBL/GenBank/DDBJ databases">
        <title>The Genome Sequence of Enterococcus columbae ATCC_51263 (PacBio/Illumina hybrid assembly).</title>
        <authorList>
            <consortium name="The Broad Institute Genomics Platform"/>
            <consortium name="The Broad Institute Genome Sequencing Center for Infectious Disease"/>
            <person name="Earl A."/>
            <person name="Russ C."/>
            <person name="Gilmore M."/>
            <person name="Surin D."/>
            <person name="Walker B."/>
            <person name="Young S."/>
            <person name="Zeng Q."/>
            <person name="Gargeya S."/>
            <person name="Fitzgerald M."/>
            <person name="Haas B."/>
            <person name="Abouelleil A."/>
            <person name="Allen A.W."/>
            <person name="Alvarado L."/>
            <person name="Arachchi H.M."/>
            <person name="Berlin A.M."/>
            <person name="Chapman S.B."/>
            <person name="Gainer-Dewar J."/>
            <person name="Goldberg J."/>
            <person name="Griggs A."/>
            <person name="Gujja S."/>
            <person name="Hansen M."/>
            <person name="Howarth C."/>
            <person name="Imamovic A."/>
            <person name="Ireland A."/>
            <person name="Larimer J."/>
            <person name="McCowan C."/>
            <person name="Murphy C."/>
            <person name="Pearson M."/>
            <person name="Poon T.W."/>
            <person name="Priest M."/>
            <person name="Roberts A."/>
            <person name="Saif S."/>
            <person name="Shea T."/>
            <person name="Sisk P."/>
            <person name="Sykes S."/>
            <person name="Wortman J."/>
            <person name="Nusbaum C."/>
            <person name="Birren B."/>
        </authorList>
    </citation>
    <scope>NUCLEOTIDE SEQUENCE [LARGE SCALE GENOMIC DNA]</scope>
    <source>
        <strain evidence="7 8">ATCC 51263</strain>
    </source>
</reference>
<evidence type="ECO:0000256" key="3">
    <source>
        <dbReference type="ARBA" id="ARBA00022692"/>
    </source>
</evidence>
<feature type="transmembrane region" description="Helical" evidence="6">
    <location>
        <begin position="378"/>
        <end position="398"/>
    </location>
</feature>
<evidence type="ECO:0000313" key="7">
    <source>
        <dbReference type="EMBL" id="EOW80230.1"/>
    </source>
</evidence>
<feature type="transmembrane region" description="Helical" evidence="6">
    <location>
        <begin position="354"/>
        <end position="372"/>
    </location>
</feature>
<dbReference type="AlphaFoldDB" id="S0K5W9"/>
<dbReference type="PANTHER" id="PTHR30250">
    <property type="entry name" value="PST FAMILY PREDICTED COLANIC ACID TRANSPORTER"/>
    <property type="match status" value="1"/>
</dbReference>
<organism evidence="7 8">
    <name type="scientific">Enterococcus columbae DSM 7374 = ATCC 51263</name>
    <dbReference type="NCBI Taxonomy" id="1121865"/>
    <lineage>
        <taxon>Bacteria</taxon>
        <taxon>Bacillati</taxon>
        <taxon>Bacillota</taxon>
        <taxon>Bacilli</taxon>
        <taxon>Lactobacillales</taxon>
        <taxon>Enterococcaceae</taxon>
        <taxon>Enterococcus</taxon>
    </lineage>
</organism>
<name>S0K5W9_9ENTE</name>
<comment type="caution">
    <text evidence="7">The sequence shown here is derived from an EMBL/GenBank/DDBJ whole genome shotgun (WGS) entry which is preliminary data.</text>
</comment>
<keyword evidence="3 6" id="KW-0812">Transmembrane</keyword>
<sequence length="464" mass="52949">MSRAKDLLKNTGILMIASISTQLVSFLLLPLYTKLLSTAEYGEIDIYTSLTMIVIPFLTLQLEMGLFRFFITEKSENSRKKIVSTTFIVIASVVLFVTVVFWGLNILFSIRYAKYIYWFYLSMTVSTVLLQVCRAYGNNKAYGFASFLSSALAVCLNVFFIAGLGWKVEAIFLSSTIAQVVSAIYIVFRTKVFSYFSPKCYDKHVALKLLKYSVPLVFNQISSWAINYSDRLIILQFWGTSSNGIYSLSNKFSNITNTFFNVFNVAWTENVVRCMDDNDSQNYINSMFMIIFNVYLALITGIINLLPFFWGFMVNANYGSAYGHVPILLLAMFFSGMAATIGSVYIAYSKTREVSITTIMAGICNIAIHFILLHKFGLYAASISTLVSFGMLFFYRYAFVKKFFLLEIEWKKAISQMMIFVVAWIAYLWKIAGFIIAGLVLNLAFIFYVFLKNKALLLKMMRRE</sequence>
<dbReference type="STRING" id="1121865.OMW_01316"/>
<keyword evidence="8" id="KW-1185">Reference proteome</keyword>
<evidence type="ECO:0000313" key="8">
    <source>
        <dbReference type="Proteomes" id="UP000014113"/>
    </source>
</evidence>
<protein>
    <submittedName>
        <fullName evidence="7">Uncharacterized protein</fullName>
    </submittedName>
</protein>
<evidence type="ECO:0000256" key="1">
    <source>
        <dbReference type="ARBA" id="ARBA00004651"/>
    </source>
</evidence>
<feature type="transmembrane region" description="Helical" evidence="6">
    <location>
        <begin position="44"/>
        <end position="70"/>
    </location>
</feature>
<dbReference type="InterPro" id="IPR002797">
    <property type="entry name" value="Polysacc_synth"/>
</dbReference>
<dbReference type="RefSeq" id="WP_016183457.1">
    <property type="nucleotide sequence ID" value="NZ_JXKI01000004.1"/>
</dbReference>
<evidence type="ECO:0000256" key="6">
    <source>
        <dbReference type="SAM" id="Phobius"/>
    </source>
</evidence>
<accession>S0K5W9</accession>
<dbReference type="Proteomes" id="UP000014113">
    <property type="component" value="Unassembled WGS sequence"/>
</dbReference>
<feature type="transmembrane region" description="Helical" evidence="6">
    <location>
        <begin position="290"/>
        <end position="313"/>
    </location>
</feature>
<evidence type="ECO:0000256" key="5">
    <source>
        <dbReference type="ARBA" id="ARBA00023136"/>
    </source>
</evidence>
<feature type="transmembrane region" description="Helical" evidence="6">
    <location>
        <begin position="82"/>
        <end position="103"/>
    </location>
</feature>
<feature type="transmembrane region" description="Helical" evidence="6">
    <location>
        <begin position="433"/>
        <end position="451"/>
    </location>
</feature>
<dbReference type="EMBL" id="ASWJ01000009">
    <property type="protein sequence ID" value="EOW80230.1"/>
    <property type="molecule type" value="Genomic_DNA"/>
</dbReference>
<evidence type="ECO:0000256" key="4">
    <source>
        <dbReference type="ARBA" id="ARBA00022989"/>
    </source>
</evidence>
<comment type="subcellular location">
    <subcellularLocation>
        <location evidence="1">Cell membrane</location>
        <topology evidence="1">Multi-pass membrane protein</topology>
    </subcellularLocation>
</comment>
<dbReference type="Pfam" id="PF01943">
    <property type="entry name" value="Polysacc_synt"/>
    <property type="match status" value="1"/>
</dbReference>
<dbReference type="OrthoDB" id="3249502at2"/>
<evidence type="ECO:0000256" key="2">
    <source>
        <dbReference type="ARBA" id="ARBA00022475"/>
    </source>
</evidence>
<feature type="transmembrane region" description="Helical" evidence="6">
    <location>
        <begin position="170"/>
        <end position="188"/>
    </location>
</feature>
<proteinExistence type="predicted"/>
<dbReference type="PATRIC" id="fig|1121865.3.peg.1277"/>
<keyword evidence="4 6" id="KW-1133">Transmembrane helix</keyword>
<feature type="transmembrane region" description="Helical" evidence="6">
    <location>
        <begin position="144"/>
        <end position="164"/>
    </location>
</feature>
<keyword evidence="5 6" id="KW-0472">Membrane</keyword>
<gene>
    <name evidence="7" type="ORF">I568_01930</name>
</gene>
<feature type="transmembrane region" description="Helical" evidence="6">
    <location>
        <begin position="12"/>
        <end position="32"/>
    </location>
</feature>